<name>A0ABR5HTC6_STRLW</name>
<gene>
    <name evidence="1" type="ORF">ACH49_23995</name>
</gene>
<comment type="caution">
    <text evidence="1">The sequence shown here is derived from an EMBL/GenBank/DDBJ whole genome shotgun (WGS) entry which is preliminary data.</text>
</comment>
<sequence>MQIAGTDEIWIRRLTEAGAAARSRISEGTDIPLGEIDIQIDIHLDEPLQSRKKEAVQAVLDARRAQERAARAYRDVARSLQESGATGAEIALILDVSRQRVSQLLAEK</sequence>
<evidence type="ECO:0000313" key="2">
    <source>
        <dbReference type="Proteomes" id="UP000037274"/>
    </source>
</evidence>
<dbReference type="EMBL" id="LFEH01000114">
    <property type="protein sequence ID" value="KMS72137.1"/>
    <property type="molecule type" value="Genomic_DNA"/>
</dbReference>
<reference evidence="1 2" key="1">
    <citation type="submission" date="2015-06" db="EMBL/GenBank/DDBJ databases">
        <title>Draft genome sequence of Streptomyces leeuwenhoekii C58, which produces the novel lasso peptide, chaxapeptin.</title>
        <authorList>
            <person name="Yi Y."/>
            <person name="Hai D."/>
            <person name="Jaspars M."/>
            <person name="Sheng H."/>
            <person name="Rateb M.E."/>
            <person name="Bull A."/>
            <person name="Goodfellow M."/>
            <person name="Asenjo J.A."/>
            <person name="Ebel R."/>
        </authorList>
    </citation>
    <scope>NUCLEOTIDE SEQUENCE [LARGE SCALE GENOMIC DNA]</scope>
    <source>
        <strain evidence="1 2">C58</strain>
    </source>
</reference>
<accession>A0ABR5HTC6</accession>
<protein>
    <recommendedName>
        <fullName evidence="3">RNA polymerase sigma-70 region 4 domain-containing protein</fullName>
    </recommendedName>
</protein>
<evidence type="ECO:0008006" key="3">
    <source>
        <dbReference type="Google" id="ProtNLM"/>
    </source>
</evidence>
<proteinExistence type="predicted"/>
<evidence type="ECO:0000313" key="1">
    <source>
        <dbReference type="EMBL" id="KMS72137.1"/>
    </source>
</evidence>
<organism evidence="1 2">
    <name type="scientific">Streptomyces leeuwenhoekii</name>
    <dbReference type="NCBI Taxonomy" id="1437453"/>
    <lineage>
        <taxon>Bacteria</taxon>
        <taxon>Bacillati</taxon>
        <taxon>Actinomycetota</taxon>
        <taxon>Actinomycetes</taxon>
        <taxon>Kitasatosporales</taxon>
        <taxon>Streptomycetaceae</taxon>
        <taxon>Streptomyces</taxon>
    </lineage>
</organism>
<keyword evidence="2" id="KW-1185">Reference proteome</keyword>
<dbReference type="Proteomes" id="UP000037274">
    <property type="component" value="Unassembled WGS sequence"/>
</dbReference>